<name>A0A067CTK0_SAPPC</name>
<evidence type="ECO:0000256" key="1">
    <source>
        <dbReference type="SAM" id="MobiDB-lite"/>
    </source>
</evidence>
<keyword evidence="3" id="KW-1185">Reference proteome</keyword>
<proteinExistence type="predicted"/>
<reference evidence="2 3" key="1">
    <citation type="journal article" date="2013" name="PLoS Genet.">
        <title>Distinctive expansion of potential virulence genes in the genome of the oomycete fish pathogen Saprolegnia parasitica.</title>
        <authorList>
            <person name="Jiang R.H."/>
            <person name="de Bruijn I."/>
            <person name="Haas B.J."/>
            <person name="Belmonte R."/>
            <person name="Lobach L."/>
            <person name="Christie J."/>
            <person name="van den Ackerveken G."/>
            <person name="Bottin A."/>
            <person name="Bulone V."/>
            <person name="Diaz-Moreno S.M."/>
            <person name="Dumas B."/>
            <person name="Fan L."/>
            <person name="Gaulin E."/>
            <person name="Govers F."/>
            <person name="Grenville-Briggs L.J."/>
            <person name="Horner N.R."/>
            <person name="Levin J.Z."/>
            <person name="Mammella M."/>
            <person name="Meijer H.J."/>
            <person name="Morris P."/>
            <person name="Nusbaum C."/>
            <person name="Oome S."/>
            <person name="Phillips A.J."/>
            <person name="van Rooyen D."/>
            <person name="Rzeszutek E."/>
            <person name="Saraiva M."/>
            <person name="Secombes C.J."/>
            <person name="Seidl M.F."/>
            <person name="Snel B."/>
            <person name="Stassen J.H."/>
            <person name="Sykes S."/>
            <person name="Tripathy S."/>
            <person name="van den Berg H."/>
            <person name="Vega-Arreguin J.C."/>
            <person name="Wawra S."/>
            <person name="Young S.K."/>
            <person name="Zeng Q."/>
            <person name="Dieguez-Uribeondo J."/>
            <person name="Russ C."/>
            <person name="Tyler B.M."/>
            <person name="van West P."/>
        </authorList>
    </citation>
    <scope>NUCLEOTIDE SEQUENCE [LARGE SCALE GENOMIC DNA]</scope>
    <source>
        <strain evidence="2 3">CBS 223.65</strain>
    </source>
</reference>
<dbReference type="KEGG" id="spar:SPRG_01707"/>
<dbReference type="Proteomes" id="UP000030745">
    <property type="component" value="Unassembled WGS sequence"/>
</dbReference>
<dbReference type="AlphaFoldDB" id="A0A067CTK0"/>
<organism evidence="2 3">
    <name type="scientific">Saprolegnia parasitica (strain CBS 223.65)</name>
    <dbReference type="NCBI Taxonomy" id="695850"/>
    <lineage>
        <taxon>Eukaryota</taxon>
        <taxon>Sar</taxon>
        <taxon>Stramenopiles</taxon>
        <taxon>Oomycota</taxon>
        <taxon>Saprolegniomycetes</taxon>
        <taxon>Saprolegniales</taxon>
        <taxon>Saprolegniaceae</taxon>
        <taxon>Saprolegnia</taxon>
    </lineage>
</organism>
<evidence type="ECO:0000313" key="2">
    <source>
        <dbReference type="EMBL" id="KDO33828.1"/>
    </source>
</evidence>
<dbReference type="VEuPathDB" id="FungiDB:SPRG_01707"/>
<feature type="region of interest" description="Disordered" evidence="1">
    <location>
        <begin position="148"/>
        <end position="185"/>
    </location>
</feature>
<dbReference type="EMBL" id="KK583192">
    <property type="protein sequence ID" value="KDO33828.1"/>
    <property type="molecule type" value="Genomic_DNA"/>
</dbReference>
<protein>
    <submittedName>
        <fullName evidence="2">Uncharacterized protein</fullName>
    </submittedName>
</protein>
<dbReference type="GeneID" id="24124288"/>
<gene>
    <name evidence="2" type="ORF">SPRG_01707</name>
</gene>
<sequence>MAEVKVNKAVDATDAAFYMAKAFISACETELIESTLGDMNLAAWTKDVAMVATTAPRQASSAPTAACGTTAYLHAKLEATTATLDEVQRRLEALGASGPQTLDECKADVLTLADDLAAMRRATARHAIDAIDDVMDAKPTHLAHVATATSTASSARLQHGSVEPSLKRKREDSEAPLPSPLKVPATPSMALIENDDPLLQPLITELKKLRATAPWAAHDRTPYLMSQPDDSPDAQRALEQHNVRVQAFHDECGALLWERSFLWPSRDAASSFKVLQKRVMALVVDLVVLVHTGVVDARIYACLLYPHPSWPSIPLPVDLKQLAKTSSVNRAMQYLRQQHCCLWPLPPRRATATTLGSAFQTTLDVLQAGISVRKWMELTDNRVSRDDVKAACLSALQSASSMQTIMTHVPRFARSREVPPPAWILGAPTYLHGE</sequence>
<dbReference type="RefSeq" id="XP_012195464.1">
    <property type="nucleotide sequence ID" value="XM_012340074.1"/>
</dbReference>
<evidence type="ECO:0000313" key="3">
    <source>
        <dbReference type="Proteomes" id="UP000030745"/>
    </source>
</evidence>
<accession>A0A067CTK0</accession>